<feature type="compositionally biased region" description="Basic residues" evidence="1">
    <location>
        <begin position="69"/>
        <end position="83"/>
    </location>
</feature>
<keyword evidence="3" id="KW-1185">Reference proteome</keyword>
<dbReference type="Proteomes" id="UP001337655">
    <property type="component" value="Unassembled WGS sequence"/>
</dbReference>
<feature type="region of interest" description="Disordered" evidence="1">
    <location>
        <begin position="1"/>
        <end position="93"/>
    </location>
</feature>
<proteinExistence type="predicted"/>
<gene>
    <name evidence="2" type="ORF">LTR77_000566</name>
</gene>
<evidence type="ECO:0000256" key="1">
    <source>
        <dbReference type="SAM" id="MobiDB-lite"/>
    </source>
</evidence>
<comment type="caution">
    <text evidence="2">The sequence shown here is derived from an EMBL/GenBank/DDBJ whole genome shotgun (WGS) entry which is preliminary data.</text>
</comment>
<evidence type="ECO:0000313" key="2">
    <source>
        <dbReference type="EMBL" id="KAK5175427.1"/>
    </source>
</evidence>
<dbReference type="AlphaFoldDB" id="A0AAV9PNN8"/>
<protein>
    <recommendedName>
        <fullName evidence="4">Myb-like domain-containing protein</fullName>
    </recommendedName>
</protein>
<evidence type="ECO:0000313" key="3">
    <source>
        <dbReference type="Proteomes" id="UP001337655"/>
    </source>
</evidence>
<organism evidence="2 3">
    <name type="scientific">Saxophila tyrrhenica</name>
    <dbReference type="NCBI Taxonomy" id="1690608"/>
    <lineage>
        <taxon>Eukaryota</taxon>
        <taxon>Fungi</taxon>
        <taxon>Dikarya</taxon>
        <taxon>Ascomycota</taxon>
        <taxon>Pezizomycotina</taxon>
        <taxon>Dothideomycetes</taxon>
        <taxon>Dothideomycetidae</taxon>
        <taxon>Mycosphaerellales</taxon>
        <taxon>Extremaceae</taxon>
        <taxon>Saxophila</taxon>
    </lineage>
</organism>
<feature type="compositionally biased region" description="Low complexity" evidence="1">
    <location>
        <begin position="51"/>
        <end position="68"/>
    </location>
</feature>
<dbReference type="GeneID" id="89921916"/>
<sequence length="233" mass="25615">MDEAEQLYTPQSNPHPTEMAQTQDSPIAGVVMGPPATPATPKTAAKKRKTLAAAASDDSYEADVATPAKKAKGTPKPRQRKAPTKAPNKSKALATSYDLCEEHDKMLIDMRDSGASWTDIRKAWEEKVGDATAYSTLPNRYSRLKSNFVVIRESDNPKLIEAKQEVEAEFEREKWGQIAERMVSKGAERYKGDALNRQYKKLMVFAQEMFKAKEGVEGEAGGEGEGEGMDEGA</sequence>
<dbReference type="EMBL" id="JAVRRT010000001">
    <property type="protein sequence ID" value="KAK5175427.1"/>
    <property type="molecule type" value="Genomic_DNA"/>
</dbReference>
<name>A0AAV9PNN8_9PEZI</name>
<evidence type="ECO:0008006" key="4">
    <source>
        <dbReference type="Google" id="ProtNLM"/>
    </source>
</evidence>
<feature type="compositionally biased region" description="Polar residues" evidence="1">
    <location>
        <begin position="8"/>
        <end position="25"/>
    </location>
</feature>
<reference evidence="2 3" key="1">
    <citation type="submission" date="2023-08" db="EMBL/GenBank/DDBJ databases">
        <title>Black Yeasts Isolated from many extreme environments.</title>
        <authorList>
            <person name="Coleine C."/>
            <person name="Stajich J.E."/>
            <person name="Selbmann L."/>
        </authorList>
    </citation>
    <scope>NUCLEOTIDE SEQUENCE [LARGE SCALE GENOMIC DNA]</scope>
    <source>
        <strain evidence="2 3">CCFEE 5935</strain>
    </source>
</reference>
<accession>A0AAV9PNN8</accession>
<dbReference type="RefSeq" id="XP_064664065.1">
    <property type="nucleotide sequence ID" value="XM_064797831.1"/>
</dbReference>